<dbReference type="EMBL" id="ML979135">
    <property type="protein sequence ID" value="KAF1916968.1"/>
    <property type="molecule type" value="Genomic_DNA"/>
</dbReference>
<dbReference type="AlphaFoldDB" id="A0A6A5QQ20"/>
<keyword evidence="1" id="KW-0732">Signal</keyword>
<reference evidence="2" key="1">
    <citation type="journal article" date="2020" name="Stud. Mycol.">
        <title>101 Dothideomycetes genomes: a test case for predicting lifestyles and emergence of pathogens.</title>
        <authorList>
            <person name="Haridas S."/>
            <person name="Albert R."/>
            <person name="Binder M."/>
            <person name="Bloem J."/>
            <person name="Labutti K."/>
            <person name="Salamov A."/>
            <person name="Andreopoulos B."/>
            <person name="Baker S."/>
            <person name="Barry K."/>
            <person name="Bills G."/>
            <person name="Bluhm B."/>
            <person name="Cannon C."/>
            <person name="Castanera R."/>
            <person name="Culley D."/>
            <person name="Daum C."/>
            <person name="Ezra D."/>
            <person name="Gonzalez J."/>
            <person name="Henrissat B."/>
            <person name="Kuo A."/>
            <person name="Liang C."/>
            <person name="Lipzen A."/>
            <person name="Lutzoni F."/>
            <person name="Magnuson J."/>
            <person name="Mondo S."/>
            <person name="Nolan M."/>
            <person name="Ohm R."/>
            <person name="Pangilinan J."/>
            <person name="Park H.-J."/>
            <person name="Ramirez L."/>
            <person name="Alfaro M."/>
            <person name="Sun H."/>
            <person name="Tritt A."/>
            <person name="Yoshinaga Y."/>
            <person name="Zwiers L.-H."/>
            <person name="Turgeon B."/>
            <person name="Goodwin S."/>
            <person name="Spatafora J."/>
            <person name="Crous P."/>
            <person name="Grigoriev I."/>
        </authorList>
    </citation>
    <scope>NUCLEOTIDE SEQUENCE</scope>
    <source>
        <strain evidence="2">HMLAC05119</strain>
    </source>
</reference>
<gene>
    <name evidence="2" type="ORF">BDU57DRAFT_539194</name>
</gene>
<feature type="chain" id="PRO_5025456190" evidence="1">
    <location>
        <begin position="21"/>
        <end position="200"/>
    </location>
</feature>
<evidence type="ECO:0000313" key="3">
    <source>
        <dbReference type="Proteomes" id="UP000800096"/>
    </source>
</evidence>
<name>A0A6A5QQ20_AMPQU</name>
<dbReference type="OrthoDB" id="3682664at2759"/>
<accession>A0A6A5QQ20</accession>
<keyword evidence="3" id="KW-1185">Reference proteome</keyword>
<protein>
    <submittedName>
        <fullName evidence="2">Uncharacterized protein</fullName>
    </submittedName>
</protein>
<evidence type="ECO:0000313" key="2">
    <source>
        <dbReference type="EMBL" id="KAF1916968.1"/>
    </source>
</evidence>
<dbReference type="InterPro" id="IPR037176">
    <property type="entry name" value="Osmotin/thaumatin-like_sf"/>
</dbReference>
<feature type="signal peptide" evidence="1">
    <location>
        <begin position="1"/>
        <end position="20"/>
    </location>
</feature>
<dbReference type="SUPFAM" id="SSF49870">
    <property type="entry name" value="Osmotin, thaumatin-like protein"/>
    <property type="match status" value="1"/>
</dbReference>
<dbReference type="InterPro" id="IPR006771">
    <property type="entry name" value="CetA-like"/>
</dbReference>
<organism evidence="2 3">
    <name type="scientific">Ampelomyces quisqualis</name>
    <name type="common">Powdery mildew agent</name>
    <dbReference type="NCBI Taxonomy" id="50730"/>
    <lineage>
        <taxon>Eukaryota</taxon>
        <taxon>Fungi</taxon>
        <taxon>Dikarya</taxon>
        <taxon>Ascomycota</taxon>
        <taxon>Pezizomycotina</taxon>
        <taxon>Dothideomycetes</taxon>
        <taxon>Pleosporomycetidae</taxon>
        <taxon>Pleosporales</taxon>
        <taxon>Pleosporineae</taxon>
        <taxon>Phaeosphaeriaceae</taxon>
        <taxon>Ampelomyces</taxon>
    </lineage>
</organism>
<evidence type="ECO:0000256" key="1">
    <source>
        <dbReference type="SAM" id="SignalP"/>
    </source>
</evidence>
<proteinExistence type="predicted"/>
<sequence length="200" mass="22145">MHNLHAIFAVLLTLLAFTTAAPALAQDDVKFLLMNNCPFPVYVRESVAEVPGPRPWDTCANYGESKEGKLSSGGMCFGIYPILKDSCGHSIKIARHPAGPVYQFEFTWARENDRMWYNLSHEDGNPFTDVEREFSAHNWCPSLKCQAGNDGSQCDYDVQVDCGRKGAMQGFLCGRVGMRRAGLEIGNPVGIWDLPPAVEE</sequence>
<dbReference type="Proteomes" id="UP000800096">
    <property type="component" value="Unassembled WGS sequence"/>
</dbReference>
<dbReference type="Pfam" id="PF04681">
    <property type="entry name" value="Bys1"/>
    <property type="match status" value="1"/>
</dbReference>